<sequence length="374" mass="42110">MVYGRSIAIGGCLLLLVITLSAIIFYLSLGPCPQGTFACDGSTLCVPQRQICDNRTDCEDGSDEHPVECGLLYGSKALTDKIVGNAIERRRQQQQQYPQSKSTHGGRKGTSGELINATLVGVTQEEPFSAPDARGAGSKYANNDKEDEVAYCEISAYPKGICTCRQRTILYCGRKAKLTRIPRLSAEVTHLMIGRSNLTLRENAFIGLKHLQKLSLKHCNISHMPLGTFNGLHQLEKLDVRHNNISTLSAGIFGGLNSLVWLFLISNQLRELPLAQFVDMPHLEWLMLSDNLLTLRNEKFPHMQRLYEIYLDSNVIEYISEEMFTNLANLNLLDLNDNRITHIHPRAFWGLNDIRDINWLKERFFAGVTVRMSD</sequence>
<dbReference type="InterPro" id="IPR003591">
    <property type="entry name" value="Leu-rich_rpt_typical-subtyp"/>
</dbReference>
<dbReference type="SMART" id="SM00192">
    <property type="entry name" value="LDLa"/>
    <property type="match status" value="1"/>
</dbReference>
<evidence type="ECO:0000313" key="8">
    <source>
        <dbReference type="EMBL" id="CAD6996143.1"/>
    </source>
</evidence>
<dbReference type="Gene3D" id="3.80.10.10">
    <property type="entry name" value="Ribonuclease Inhibitor"/>
    <property type="match status" value="2"/>
</dbReference>
<keyword evidence="3" id="KW-0677">Repeat</keyword>
<gene>
    <name evidence="8" type="ORF">CCAP1982_LOCUS4836</name>
</gene>
<evidence type="ECO:0000256" key="7">
    <source>
        <dbReference type="SAM" id="Phobius"/>
    </source>
</evidence>
<dbReference type="Pfam" id="PF13855">
    <property type="entry name" value="LRR_8"/>
    <property type="match status" value="2"/>
</dbReference>
<feature type="transmembrane region" description="Helical" evidence="7">
    <location>
        <begin position="7"/>
        <end position="29"/>
    </location>
</feature>
<keyword evidence="7" id="KW-0812">Transmembrane</keyword>
<dbReference type="InterPro" id="IPR001611">
    <property type="entry name" value="Leu-rich_rpt"/>
</dbReference>
<dbReference type="PROSITE" id="PS50068">
    <property type="entry name" value="LDLRA_2"/>
    <property type="match status" value="1"/>
</dbReference>
<dbReference type="GO" id="GO:0005615">
    <property type="term" value="C:extracellular space"/>
    <property type="evidence" value="ECO:0007669"/>
    <property type="project" value="TreeGrafter"/>
</dbReference>
<dbReference type="OrthoDB" id="6022531at2759"/>
<dbReference type="Gene3D" id="4.10.400.10">
    <property type="entry name" value="Low-density Lipoprotein Receptor"/>
    <property type="match status" value="1"/>
</dbReference>
<keyword evidence="7" id="KW-1133">Transmembrane helix</keyword>
<dbReference type="PROSITE" id="PS51450">
    <property type="entry name" value="LRR"/>
    <property type="match status" value="1"/>
</dbReference>
<evidence type="ECO:0000256" key="6">
    <source>
        <dbReference type="SAM" id="MobiDB-lite"/>
    </source>
</evidence>
<comment type="caution">
    <text evidence="5">Lacks conserved residue(s) required for the propagation of feature annotation.</text>
</comment>
<accession>A0A811UG04</accession>
<keyword evidence="9" id="KW-1185">Reference proteome</keyword>
<proteinExistence type="predicted"/>
<evidence type="ECO:0000313" key="9">
    <source>
        <dbReference type="Proteomes" id="UP000606786"/>
    </source>
</evidence>
<dbReference type="InterPro" id="IPR050328">
    <property type="entry name" value="Dev_Immune_Receptor"/>
</dbReference>
<keyword evidence="7" id="KW-0472">Membrane</keyword>
<dbReference type="PANTHER" id="PTHR24373">
    <property type="entry name" value="SLIT RELATED LEUCINE-RICH REPEAT NEURONAL PROTEIN"/>
    <property type="match status" value="1"/>
</dbReference>
<comment type="caution">
    <text evidence="8">The sequence shown here is derived from an EMBL/GenBank/DDBJ whole genome shotgun (WGS) entry which is preliminary data.</text>
</comment>
<evidence type="ECO:0000256" key="4">
    <source>
        <dbReference type="ARBA" id="ARBA00023157"/>
    </source>
</evidence>
<dbReference type="SMART" id="SM00369">
    <property type="entry name" value="LRR_TYP"/>
    <property type="match status" value="6"/>
</dbReference>
<dbReference type="PANTHER" id="PTHR24373:SF398">
    <property type="entry name" value="LEUCINE-RICH REPEAT-CONTAINING G-PROTEIN COUPLED RECEPTOR 6"/>
    <property type="match status" value="1"/>
</dbReference>
<dbReference type="CDD" id="cd00112">
    <property type="entry name" value="LDLa"/>
    <property type="match status" value="1"/>
</dbReference>
<keyword evidence="1" id="KW-0433">Leucine-rich repeat</keyword>
<dbReference type="PROSITE" id="PS01209">
    <property type="entry name" value="LDLRA_1"/>
    <property type="match status" value="1"/>
</dbReference>
<dbReference type="AlphaFoldDB" id="A0A811UG04"/>
<dbReference type="EMBL" id="CAJHJT010000001">
    <property type="protein sequence ID" value="CAD6996143.1"/>
    <property type="molecule type" value="Genomic_DNA"/>
</dbReference>
<reference evidence="8" key="1">
    <citation type="submission" date="2020-11" db="EMBL/GenBank/DDBJ databases">
        <authorList>
            <person name="Whitehead M."/>
        </authorList>
    </citation>
    <scope>NUCLEOTIDE SEQUENCE</scope>
    <source>
        <strain evidence="8">EGII</strain>
    </source>
</reference>
<dbReference type="Proteomes" id="UP000606786">
    <property type="component" value="Unassembled WGS sequence"/>
</dbReference>
<dbReference type="InterPro" id="IPR036055">
    <property type="entry name" value="LDL_receptor-like_sf"/>
</dbReference>
<dbReference type="SUPFAM" id="SSF52058">
    <property type="entry name" value="L domain-like"/>
    <property type="match status" value="1"/>
</dbReference>
<dbReference type="SUPFAM" id="SSF57424">
    <property type="entry name" value="LDL receptor-like module"/>
    <property type="match status" value="1"/>
</dbReference>
<keyword evidence="2" id="KW-0732">Signal</keyword>
<dbReference type="Pfam" id="PF00057">
    <property type="entry name" value="Ldl_recept_a"/>
    <property type="match status" value="1"/>
</dbReference>
<organism evidence="8 9">
    <name type="scientific">Ceratitis capitata</name>
    <name type="common">Mediterranean fruit fly</name>
    <name type="synonym">Tephritis capitata</name>
    <dbReference type="NCBI Taxonomy" id="7213"/>
    <lineage>
        <taxon>Eukaryota</taxon>
        <taxon>Metazoa</taxon>
        <taxon>Ecdysozoa</taxon>
        <taxon>Arthropoda</taxon>
        <taxon>Hexapoda</taxon>
        <taxon>Insecta</taxon>
        <taxon>Pterygota</taxon>
        <taxon>Neoptera</taxon>
        <taxon>Endopterygota</taxon>
        <taxon>Diptera</taxon>
        <taxon>Brachycera</taxon>
        <taxon>Muscomorpha</taxon>
        <taxon>Tephritoidea</taxon>
        <taxon>Tephritidae</taxon>
        <taxon>Ceratitis</taxon>
        <taxon>Ceratitis</taxon>
    </lineage>
</organism>
<dbReference type="InterPro" id="IPR032675">
    <property type="entry name" value="LRR_dom_sf"/>
</dbReference>
<evidence type="ECO:0000256" key="5">
    <source>
        <dbReference type="PROSITE-ProRule" id="PRU00124"/>
    </source>
</evidence>
<evidence type="ECO:0000256" key="3">
    <source>
        <dbReference type="ARBA" id="ARBA00022737"/>
    </source>
</evidence>
<dbReference type="GO" id="GO:0031012">
    <property type="term" value="C:extracellular matrix"/>
    <property type="evidence" value="ECO:0007669"/>
    <property type="project" value="TreeGrafter"/>
</dbReference>
<feature type="region of interest" description="Disordered" evidence="6">
    <location>
        <begin position="90"/>
        <end position="111"/>
    </location>
</feature>
<name>A0A811UG04_CERCA</name>
<evidence type="ECO:0000256" key="1">
    <source>
        <dbReference type="ARBA" id="ARBA00022614"/>
    </source>
</evidence>
<dbReference type="InterPro" id="IPR023415">
    <property type="entry name" value="LDLR_class-A_CS"/>
</dbReference>
<evidence type="ECO:0000256" key="2">
    <source>
        <dbReference type="ARBA" id="ARBA00022729"/>
    </source>
</evidence>
<dbReference type="InterPro" id="IPR002172">
    <property type="entry name" value="LDrepeatLR_classA_rpt"/>
</dbReference>
<protein>
    <submittedName>
        <fullName evidence="8">(Mediterranean fruit fly) hypothetical protein</fullName>
    </submittedName>
</protein>
<keyword evidence="4" id="KW-1015">Disulfide bond</keyword>